<reference evidence="4" key="1">
    <citation type="submission" date="2016-10" db="EMBL/GenBank/DDBJ databases">
        <authorList>
            <person name="Varghese N."/>
            <person name="Submissions S."/>
        </authorList>
    </citation>
    <scope>NUCLEOTIDE SEQUENCE [LARGE SCALE GENOMIC DNA]</scope>
    <source>
        <strain evidence="4">DSM 45079</strain>
    </source>
</reference>
<evidence type="ECO:0000313" key="4">
    <source>
        <dbReference type="Proteomes" id="UP000182977"/>
    </source>
</evidence>
<dbReference type="PANTHER" id="PTHR40446">
    <property type="entry name" value="N-ACETYLGLUCOSAMINE-1-PHOSPHODIESTER ALPHA-N-ACETYLGLUCOSAMINIDASE"/>
    <property type="match status" value="1"/>
</dbReference>
<dbReference type="InterPro" id="IPR036680">
    <property type="entry name" value="SPOR-like_sf"/>
</dbReference>
<proteinExistence type="predicted"/>
<accession>A0A1H2H875</accession>
<feature type="chain" id="PRO_5009275540" evidence="1">
    <location>
        <begin position="28"/>
        <end position="537"/>
    </location>
</feature>
<dbReference type="SUPFAM" id="SSF110997">
    <property type="entry name" value="Sporulation related repeat"/>
    <property type="match status" value="1"/>
</dbReference>
<keyword evidence="1" id="KW-0732">Signal</keyword>
<dbReference type="AlphaFoldDB" id="A0A1H2H875"/>
<organism evidence="3 4">
    <name type="scientific">Jiangella alkaliphila</name>
    <dbReference type="NCBI Taxonomy" id="419479"/>
    <lineage>
        <taxon>Bacteria</taxon>
        <taxon>Bacillati</taxon>
        <taxon>Actinomycetota</taxon>
        <taxon>Actinomycetes</taxon>
        <taxon>Jiangellales</taxon>
        <taxon>Jiangellaceae</taxon>
        <taxon>Jiangella</taxon>
    </lineage>
</organism>
<name>A0A1H2H875_9ACTN</name>
<dbReference type="RefSeq" id="WP_052763012.1">
    <property type="nucleotide sequence ID" value="NZ_LBMC01000053.1"/>
</dbReference>
<dbReference type="EMBL" id="LT629791">
    <property type="protein sequence ID" value="SDU28003.1"/>
    <property type="molecule type" value="Genomic_DNA"/>
</dbReference>
<protein>
    <submittedName>
        <fullName evidence="3">Sporulation related domain-containing protein</fullName>
    </submittedName>
</protein>
<feature type="signal peptide" evidence="1">
    <location>
        <begin position="1"/>
        <end position="27"/>
    </location>
</feature>
<dbReference type="InterPro" id="IPR018711">
    <property type="entry name" value="NAGPA"/>
</dbReference>
<gene>
    <name evidence="3" type="ORF">SAMN04488563_0892</name>
</gene>
<dbReference type="PANTHER" id="PTHR40446:SF2">
    <property type="entry name" value="N-ACETYLGLUCOSAMINE-1-PHOSPHODIESTER ALPHA-N-ACETYLGLUCOSAMINIDASE"/>
    <property type="match status" value="1"/>
</dbReference>
<dbReference type="GO" id="GO:0042834">
    <property type="term" value="F:peptidoglycan binding"/>
    <property type="evidence" value="ECO:0007669"/>
    <property type="project" value="InterPro"/>
</dbReference>
<feature type="domain" description="SPOR" evidence="2">
    <location>
        <begin position="70"/>
        <end position="152"/>
    </location>
</feature>
<dbReference type="Proteomes" id="UP000182977">
    <property type="component" value="Chromosome I"/>
</dbReference>
<sequence>MRKPTRVALSALAGVCVLGVGVAGAGAAPSAAADLLPDELPLGPAGLVEQREQEELAPGVTLYRIVRGAVDPDDGYTATAGFATTEAEAGALADRVRAAGLQPRIEPAAEPAPSGAPLGWTVRVGLFPTAAGAEALLPPLRAAGLTPRVDDTWHDGAETDGPWRVTIIEVDPDVYDGTVRTELATGEVFGRETTSAIVDRVGALAAVNGGFFTIDGSRNVPGPWLEGTDGDPAGISVVDGRLASESVGDRPALLLTGDGDGRVRRLATDLSLRAGRESAQGTGLNREPGLVLNCGGVGAATPIAAPAHDYTCGNAHELVAFTADFGAPLPAGAGYQVRLDGRGRVVEAAPVRGGAEPQADTVVVQGTGDTAAWLAEHGTVGVRLALDTRVVDGDTGRRVPLRPDATVVNGGPLLVEDGATALDPVRDGWSPATLGGTARADFYWRWYVRRNPRTAAGVLPDGRLVFAVVDGRQPGRSVGLSITETAALMHSLGAEEALNLDGGGSSTVVTDDGVVNTPSDPVERPVGDAVVLIPGQE</sequence>
<evidence type="ECO:0000313" key="3">
    <source>
        <dbReference type="EMBL" id="SDU28003.1"/>
    </source>
</evidence>
<dbReference type="Pfam" id="PF09992">
    <property type="entry name" value="NAGPA"/>
    <property type="match status" value="1"/>
</dbReference>
<keyword evidence="4" id="KW-1185">Reference proteome</keyword>
<evidence type="ECO:0000259" key="2">
    <source>
        <dbReference type="PROSITE" id="PS51724"/>
    </source>
</evidence>
<dbReference type="STRING" id="419479.SAMN04488563_0892"/>
<evidence type="ECO:0000256" key="1">
    <source>
        <dbReference type="SAM" id="SignalP"/>
    </source>
</evidence>
<dbReference type="PROSITE" id="PS51724">
    <property type="entry name" value="SPOR"/>
    <property type="match status" value="1"/>
</dbReference>
<dbReference type="OrthoDB" id="9809781at2"/>
<dbReference type="InterPro" id="IPR007730">
    <property type="entry name" value="SPOR-like_dom"/>
</dbReference>
<dbReference type="Pfam" id="PF05036">
    <property type="entry name" value="SPOR"/>
    <property type="match status" value="1"/>
</dbReference>